<dbReference type="OrthoDB" id="4148662at2759"/>
<protein>
    <submittedName>
        <fullName evidence="7">Uncharacterized protein</fullName>
    </submittedName>
</protein>
<feature type="region of interest" description="Disordered" evidence="5">
    <location>
        <begin position="310"/>
        <end position="329"/>
    </location>
</feature>
<feature type="transmembrane region" description="Helical" evidence="6">
    <location>
        <begin position="214"/>
        <end position="236"/>
    </location>
</feature>
<feature type="region of interest" description="Disordered" evidence="5">
    <location>
        <begin position="254"/>
        <end position="300"/>
    </location>
</feature>
<dbReference type="AlphaFoldDB" id="A0A5Q4BKW2"/>
<feature type="region of interest" description="Disordered" evidence="5">
    <location>
        <begin position="183"/>
        <end position="204"/>
    </location>
</feature>
<evidence type="ECO:0000256" key="4">
    <source>
        <dbReference type="ARBA" id="ARBA00023136"/>
    </source>
</evidence>
<dbReference type="GO" id="GO:0016020">
    <property type="term" value="C:membrane"/>
    <property type="evidence" value="ECO:0007669"/>
    <property type="project" value="UniProtKB-SubCell"/>
</dbReference>
<dbReference type="InterPro" id="IPR051694">
    <property type="entry name" value="Immunoregulatory_rcpt-like"/>
</dbReference>
<dbReference type="EMBL" id="PUHP01000978">
    <property type="protein sequence ID" value="TQN67219.1"/>
    <property type="molecule type" value="Genomic_DNA"/>
</dbReference>
<name>A0A5Q4BKW2_9PEZI</name>
<evidence type="ECO:0000256" key="6">
    <source>
        <dbReference type="SAM" id="Phobius"/>
    </source>
</evidence>
<evidence type="ECO:0000256" key="1">
    <source>
        <dbReference type="ARBA" id="ARBA00004167"/>
    </source>
</evidence>
<evidence type="ECO:0000313" key="8">
    <source>
        <dbReference type="Proteomes" id="UP000326340"/>
    </source>
</evidence>
<dbReference type="GO" id="GO:0071944">
    <property type="term" value="C:cell periphery"/>
    <property type="evidence" value="ECO:0007669"/>
    <property type="project" value="UniProtKB-ARBA"/>
</dbReference>
<evidence type="ECO:0000256" key="5">
    <source>
        <dbReference type="SAM" id="MobiDB-lite"/>
    </source>
</evidence>
<comment type="caution">
    <text evidence="7">The sequence shown here is derived from an EMBL/GenBank/DDBJ whole genome shotgun (WGS) entry which is preliminary data.</text>
</comment>
<evidence type="ECO:0000256" key="2">
    <source>
        <dbReference type="ARBA" id="ARBA00022692"/>
    </source>
</evidence>
<comment type="subcellular location">
    <subcellularLocation>
        <location evidence="1">Membrane</location>
        <topology evidence="1">Single-pass membrane protein</topology>
    </subcellularLocation>
</comment>
<accession>A0A5Q4BKW2</accession>
<proteinExistence type="predicted"/>
<sequence>MGAPNPFITNGTCFRGPGEEVEEWFPCGNAVFGDKTCCQGGDMCLSSRACYNGRFGITYLAGCSDPEYRHPSCPDKGLFNDQPWAGLVYCNGTSEEWVACEQAARPTTLASADACWCPQTPRTVAFTDSSILQNVVQLPTAAGGSVIWQPGYVPVLTQQPNATPTQTDAPTDILQTTTTTTTMPTTLSTSLPQPSETGTMSEGGGAGLTAGTTIGIVLGAAGGSVFLIGVLIYLYFARRRYREKMIYERGLAEMRGTGPGHEESKTDSRKSSSNRGPAAGGELEPDLTRPRSELDSNPASMYGLGYDYGHNSFQGNGSRPPGPIAELPG</sequence>
<keyword evidence="2 6" id="KW-0812">Transmembrane</keyword>
<gene>
    <name evidence="7" type="ORF">CSHISOI_08251</name>
</gene>
<evidence type="ECO:0000256" key="3">
    <source>
        <dbReference type="ARBA" id="ARBA00022989"/>
    </source>
</evidence>
<keyword evidence="8" id="KW-1185">Reference proteome</keyword>
<dbReference type="PANTHER" id="PTHR15549:SF26">
    <property type="entry name" value="AXIAL BUDDING PATTERN PROTEIN 2-RELATED"/>
    <property type="match status" value="1"/>
</dbReference>
<dbReference type="Proteomes" id="UP000326340">
    <property type="component" value="Unassembled WGS sequence"/>
</dbReference>
<evidence type="ECO:0000313" key="7">
    <source>
        <dbReference type="EMBL" id="TQN67219.1"/>
    </source>
</evidence>
<organism evidence="7 8">
    <name type="scientific">Colletotrichum shisoi</name>
    <dbReference type="NCBI Taxonomy" id="2078593"/>
    <lineage>
        <taxon>Eukaryota</taxon>
        <taxon>Fungi</taxon>
        <taxon>Dikarya</taxon>
        <taxon>Ascomycota</taxon>
        <taxon>Pezizomycotina</taxon>
        <taxon>Sordariomycetes</taxon>
        <taxon>Hypocreomycetidae</taxon>
        <taxon>Glomerellales</taxon>
        <taxon>Glomerellaceae</taxon>
        <taxon>Colletotrichum</taxon>
        <taxon>Colletotrichum destructivum species complex</taxon>
    </lineage>
</organism>
<feature type="compositionally biased region" description="Basic and acidic residues" evidence="5">
    <location>
        <begin position="260"/>
        <end position="270"/>
    </location>
</feature>
<dbReference type="PANTHER" id="PTHR15549">
    <property type="entry name" value="PAIRED IMMUNOGLOBULIN-LIKE TYPE 2 RECEPTOR"/>
    <property type="match status" value="1"/>
</dbReference>
<keyword evidence="3 6" id="KW-1133">Transmembrane helix</keyword>
<keyword evidence="4 6" id="KW-0472">Membrane</keyword>
<feature type="compositionally biased region" description="Low complexity" evidence="5">
    <location>
        <begin position="183"/>
        <end position="197"/>
    </location>
</feature>
<reference evidence="7 8" key="1">
    <citation type="journal article" date="2019" name="Sci. Rep.">
        <title>Colletotrichum shisoi sp. nov., an anthracnose pathogen of Perilla frutescens in Japan: molecular phylogenetic, morphological and genomic evidence.</title>
        <authorList>
            <person name="Gan P."/>
            <person name="Tsushima A."/>
            <person name="Hiroyama R."/>
            <person name="Narusaka M."/>
            <person name="Takano Y."/>
            <person name="Narusaka Y."/>
            <person name="Kawaradani M."/>
            <person name="Damm U."/>
            <person name="Shirasu K."/>
        </authorList>
    </citation>
    <scope>NUCLEOTIDE SEQUENCE [LARGE SCALE GENOMIC DNA]</scope>
    <source>
        <strain evidence="7 8">PG-2018a</strain>
    </source>
</reference>